<evidence type="ECO:0000313" key="10">
    <source>
        <dbReference type="EMBL" id="KAL3672650.1"/>
    </source>
</evidence>
<comment type="similarity">
    <text evidence="2">Belongs to the peptidase S1 family.</text>
</comment>
<dbReference type="PANTHER" id="PTHR24276:SF98">
    <property type="entry name" value="FI18310P1-RELATED"/>
    <property type="match status" value="1"/>
</dbReference>
<name>A0ABD3G3V2_9STRA</name>
<keyword evidence="5" id="KW-0843">Virulence</keyword>
<dbReference type="SUPFAM" id="SSF50494">
    <property type="entry name" value="Trypsin-like serine proteases"/>
    <property type="match status" value="1"/>
</dbReference>
<sequence length="260" mass="27590">MKTVVAALALALVSSPTDATNQNIQRQLILGGTLVPAKSKTYMVGLRHSADGESFCGGSLVSPIHVLTASQCTADNIRWASIGTRHLNGTVDGEQIKVVSVLNHPNYSVNAAYSDDFALLELETASSFTPVKLAAADDSDFKAGATATALGWGLTNEGGSMSKELRRVDLPLISDKECKQMSDIDDTMMCAGGLISEDVCDGDYGGPLVIESRGKDVLLGVVSWSKDNACGRGPYYPGMYSRVSRARSWIDPIISSSCFD</sequence>
<evidence type="ECO:0000256" key="8">
    <source>
        <dbReference type="SAM" id="SignalP"/>
    </source>
</evidence>
<dbReference type="FunFam" id="2.40.10.10:FF:000156">
    <property type="entry name" value="MIP06385p"/>
    <property type="match status" value="1"/>
</dbReference>
<evidence type="ECO:0000256" key="1">
    <source>
        <dbReference type="ARBA" id="ARBA00004613"/>
    </source>
</evidence>
<protein>
    <recommendedName>
        <fullName evidence="9">Peptidase S1 domain-containing protein</fullName>
    </recommendedName>
</protein>
<reference evidence="10 11" key="1">
    <citation type="submission" date="2024-09" db="EMBL/GenBank/DDBJ databases">
        <title>Genome sequencing and assembly of Phytophthora oleae, isolate VK10A, causative agent of rot of olive drupes.</title>
        <authorList>
            <person name="Conti Taguali S."/>
            <person name="Riolo M."/>
            <person name="La Spada F."/>
            <person name="Cacciola S.O."/>
            <person name="Dionisio G."/>
        </authorList>
    </citation>
    <scope>NUCLEOTIDE SEQUENCE [LARGE SCALE GENOMIC DNA]</scope>
    <source>
        <strain evidence="10 11">VK10A</strain>
    </source>
</reference>
<comment type="caution">
    <text evidence="10">The sequence shown here is derived from an EMBL/GenBank/DDBJ whole genome shotgun (WGS) entry which is preliminary data.</text>
</comment>
<dbReference type="Pfam" id="PF00089">
    <property type="entry name" value="Trypsin"/>
    <property type="match status" value="1"/>
</dbReference>
<keyword evidence="6" id="KW-1015">Disulfide bond</keyword>
<dbReference type="InterPro" id="IPR001254">
    <property type="entry name" value="Trypsin_dom"/>
</dbReference>
<evidence type="ECO:0000256" key="6">
    <source>
        <dbReference type="ARBA" id="ARBA00023157"/>
    </source>
</evidence>
<dbReference type="PROSITE" id="PS50240">
    <property type="entry name" value="TRYPSIN_DOM"/>
    <property type="match status" value="1"/>
</dbReference>
<keyword evidence="4 8" id="KW-0732">Signal</keyword>
<proteinExistence type="inferred from homology"/>
<organism evidence="10 11">
    <name type="scientific">Phytophthora oleae</name>
    <dbReference type="NCBI Taxonomy" id="2107226"/>
    <lineage>
        <taxon>Eukaryota</taxon>
        <taxon>Sar</taxon>
        <taxon>Stramenopiles</taxon>
        <taxon>Oomycota</taxon>
        <taxon>Peronosporomycetes</taxon>
        <taxon>Peronosporales</taxon>
        <taxon>Peronosporaceae</taxon>
        <taxon>Phytophthora</taxon>
    </lineage>
</organism>
<keyword evidence="11" id="KW-1185">Reference proteome</keyword>
<evidence type="ECO:0000256" key="4">
    <source>
        <dbReference type="ARBA" id="ARBA00022729"/>
    </source>
</evidence>
<feature type="signal peptide" evidence="8">
    <location>
        <begin position="1"/>
        <end position="19"/>
    </location>
</feature>
<dbReference type="CDD" id="cd00190">
    <property type="entry name" value="Tryp_SPc"/>
    <property type="match status" value="1"/>
</dbReference>
<dbReference type="AlphaFoldDB" id="A0ABD3G3V2"/>
<evidence type="ECO:0000256" key="5">
    <source>
        <dbReference type="ARBA" id="ARBA00023026"/>
    </source>
</evidence>
<comment type="subcellular location">
    <subcellularLocation>
        <location evidence="1">Secreted</location>
    </subcellularLocation>
</comment>
<keyword evidence="7" id="KW-0325">Glycoprotein</keyword>
<dbReference type="Gene3D" id="2.40.10.10">
    <property type="entry name" value="Trypsin-like serine proteases"/>
    <property type="match status" value="1"/>
</dbReference>
<feature type="domain" description="Peptidase S1" evidence="9">
    <location>
        <begin position="29"/>
        <end position="255"/>
    </location>
</feature>
<evidence type="ECO:0000256" key="7">
    <source>
        <dbReference type="ARBA" id="ARBA00023180"/>
    </source>
</evidence>
<dbReference type="EMBL" id="JBIMZQ010000003">
    <property type="protein sequence ID" value="KAL3672650.1"/>
    <property type="molecule type" value="Genomic_DNA"/>
</dbReference>
<dbReference type="InterPro" id="IPR043504">
    <property type="entry name" value="Peptidase_S1_PA_chymotrypsin"/>
</dbReference>
<keyword evidence="3" id="KW-0964">Secreted</keyword>
<accession>A0ABD3G3V2</accession>
<dbReference type="InterPro" id="IPR009003">
    <property type="entry name" value="Peptidase_S1_PA"/>
</dbReference>
<dbReference type="SMART" id="SM00020">
    <property type="entry name" value="Tryp_SPc"/>
    <property type="match status" value="1"/>
</dbReference>
<dbReference type="Proteomes" id="UP001632037">
    <property type="component" value="Unassembled WGS sequence"/>
</dbReference>
<dbReference type="GO" id="GO:0005576">
    <property type="term" value="C:extracellular region"/>
    <property type="evidence" value="ECO:0007669"/>
    <property type="project" value="UniProtKB-SubCell"/>
</dbReference>
<feature type="chain" id="PRO_5044774182" description="Peptidase S1 domain-containing protein" evidence="8">
    <location>
        <begin position="20"/>
        <end position="260"/>
    </location>
</feature>
<gene>
    <name evidence="10" type="ORF">V7S43_001945</name>
</gene>
<evidence type="ECO:0000259" key="9">
    <source>
        <dbReference type="PROSITE" id="PS50240"/>
    </source>
</evidence>
<evidence type="ECO:0000313" key="11">
    <source>
        <dbReference type="Proteomes" id="UP001632037"/>
    </source>
</evidence>
<evidence type="ECO:0000256" key="3">
    <source>
        <dbReference type="ARBA" id="ARBA00022525"/>
    </source>
</evidence>
<dbReference type="PRINTS" id="PR00722">
    <property type="entry name" value="CHYMOTRYPSIN"/>
</dbReference>
<dbReference type="InterPro" id="IPR050430">
    <property type="entry name" value="Peptidase_S1"/>
</dbReference>
<dbReference type="InterPro" id="IPR001314">
    <property type="entry name" value="Peptidase_S1A"/>
</dbReference>
<evidence type="ECO:0000256" key="2">
    <source>
        <dbReference type="ARBA" id="ARBA00007664"/>
    </source>
</evidence>
<dbReference type="PANTHER" id="PTHR24276">
    <property type="entry name" value="POLYSERASE-RELATED"/>
    <property type="match status" value="1"/>
</dbReference>